<dbReference type="PANTHER" id="PTHR31528:SF3">
    <property type="entry name" value="THIAMINE BIOSYNTHESIS PROTEIN HI_0357-RELATED"/>
    <property type="match status" value="1"/>
</dbReference>
<accession>C0ZE66</accession>
<feature type="domain" description="SsuA/THI5-like" evidence="2">
    <location>
        <begin position="56"/>
        <end position="270"/>
    </location>
</feature>
<evidence type="ECO:0000256" key="1">
    <source>
        <dbReference type="SAM" id="SignalP"/>
    </source>
</evidence>
<dbReference type="Proteomes" id="UP000001877">
    <property type="component" value="Chromosome"/>
</dbReference>
<dbReference type="eggNOG" id="COG0715">
    <property type="taxonomic scope" value="Bacteria"/>
</dbReference>
<evidence type="ECO:0000313" key="4">
    <source>
        <dbReference type="Proteomes" id="UP000001877"/>
    </source>
</evidence>
<evidence type="ECO:0000313" key="3">
    <source>
        <dbReference type="EMBL" id="BAH44075.1"/>
    </source>
</evidence>
<dbReference type="EMBL" id="AP008955">
    <property type="protein sequence ID" value="BAH44075.1"/>
    <property type="molecule type" value="Genomic_DNA"/>
</dbReference>
<feature type="chain" id="PRO_5038364692" evidence="1">
    <location>
        <begin position="22"/>
        <end position="343"/>
    </location>
</feature>
<dbReference type="PROSITE" id="PS51257">
    <property type="entry name" value="PROKAR_LIPOPROTEIN"/>
    <property type="match status" value="1"/>
</dbReference>
<evidence type="ECO:0000259" key="2">
    <source>
        <dbReference type="Pfam" id="PF09084"/>
    </source>
</evidence>
<organism evidence="3 4">
    <name type="scientific">Brevibacillus brevis (strain 47 / JCM 6285 / NBRC 100599)</name>
    <dbReference type="NCBI Taxonomy" id="358681"/>
    <lineage>
        <taxon>Bacteria</taxon>
        <taxon>Bacillati</taxon>
        <taxon>Bacillota</taxon>
        <taxon>Bacilli</taxon>
        <taxon>Bacillales</taxon>
        <taxon>Paenibacillaceae</taxon>
        <taxon>Brevibacillus</taxon>
    </lineage>
</organism>
<dbReference type="STRING" id="358681.BBR47_30980"/>
<gene>
    <name evidence="3" type="primary">thiY</name>
    <name evidence="3" type="ordered locus">BBR47_30980</name>
</gene>
<dbReference type="AlphaFoldDB" id="C0ZE66"/>
<dbReference type="InterPro" id="IPR015168">
    <property type="entry name" value="SsuA/THI5"/>
</dbReference>
<dbReference type="PANTHER" id="PTHR31528">
    <property type="entry name" value="4-AMINO-5-HYDROXYMETHYL-2-METHYLPYRIMIDINE PHOSPHATE SYNTHASE THI11-RELATED"/>
    <property type="match status" value="1"/>
</dbReference>
<name>C0ZE66_BREBN</name>
<dbReference type="GO" id="GO:0009228">
    <property type="term" value="P:thiamine biosynthetic process"/>
    <property type="evidence" value="ECO:0007669"/>
    <property type="project" value="InterPro"/>
</dbReference>
<reference evidence="3 4" key="1">
    <citation type="submission" date="2005-03" db="EMBL/GenBank/DDBJ databases">
        <title>Brevibacillus brevis strain 47, complete genome.</title>
        <authorList>
            <person name="Hosoyama A."/>
            <person name="Yamada R."/>
            <person name="Hongo Y."/>
            <person name="Terui Y."/>
            <person name="Ankai A."/>
            <person name="Masuyama W."/>
            <person name="Sekiguchi M."/>
            <person name="Takeda T."/>
            <person name="Asano K."/>
            <person name="Ohji S."/>
            <person name="Ichikawa N."/>
            <person name="Narita S."/>
            <person name="Aoki N."/>
            <person name="Miura H."/>
            <person name="Matsushita S."/>
            <person name="Sekigawa T."/>
            <person name="Yamagata H."/>
            <person name="Yoshikawa H."/>
            <person name="Udaka S."/>
            <person name="Tanikawa S."/>
            <person name="Fujita N."/>
        </authorList>
    </citation>
    <scope>NUCLEOTIDE SEQUENCE [LARGE SCALE GENOMIC DNA]</scope>
    <source>
        <strain evidence="4">47 / JCM 6285 / NBRC 100599</strain>
    </source>
</reference>
<dbReference type="KEGG" id="bbe:BBR47_30980"/>
<dbReference type="HOGENOM" id="CLU_028871_6_2_9"/>
<dbReference type="SUPFAM" id="SSF53850">
    <property type="entry name" value="Periplasmic binding protein-like II"/>
    <property type="match status" value="1"/>
</dbReference>
<dbReference type="Pfam" id="PF09084">
    <property type="entry name" value="NMT1"/>
    <property type="match status" value="1"/>
</dbReference>
<dbReference type="InterPro" id="IPR027939">
    <property type="entry name" value="NMT1/THI5"/>
</dbReference>
<sequence length="343" mass="37453">MKPFNKWTKAFMALTLATSLAACGNQASSDAGQTQAPADKGAAPTELTIALDWYPNAVHSFLYAAEEQGYFKDENLKVTMQMPSDSNDPLKMAAAGKVDLAISYQPQLIQARAEGVPVVSVGALVRHPLNVIMTRQDSGIDTPQKLAGKNIGYPSLPLDESIVRQVVKHGGGDDSGLTFTDIGFDIVPALTAKKVDAVVGGYINHEQLILEKHGIPVNAFKPFEFGVPDYYELVLATSDETLGKKQKAVEGFLRAIGKGQDYVKNNKEKALDLLLAKQAADFPLEKDIETKSLDILIPLMDAGEKPFAYQTAESWQTLIDWMKKEKLITADIKAEEIMRDLVK</sequence>
<protein>
    <submittedName>
        <fullName evidence="3">ThiY protein</fullName>
    </submittedName>
</protein>
<keyword evidence="1" id="KW-0732">Signal</keyword>
<dbReference type="Gene3D" id="3.40.190.10">
    <property type="entry name" value="Periplasmic binding protein-like II"/>
    <property type="match status" value="2"/>
</dbReference>
<feature type="signal peptide" evidence="1">
    <location>
        <begin position="1"/>
        <end position="21"/>
    </location>
</feature>
<dbReference type="RefSeq" id="WP_015891391.1">
    <property type="nucleotide sequence ID" value="NC_012491.1"/>
</dbReference>
<proteinExistence type="predicted"/>
<keyword evidence="4" id="KW-1185">Reference proteome</keyword>